<name>A0ABQ5AJQ4_9ASTR</name>
<comment type="caution">
    <text evidence="1">The sequence shown here is derived from an EMBL/GenBank/DDBJ whole genome shotgun (WGS) entry which is preliminary data.</text>
</comment>
<protein>
    <submittedName>
        <fullName evidence="1">Uncharacterized protein</fullName>
    </submittedName>
</protein>
<evidence type="ECO:0000313" key="2">
    <source>
        <dbReference type="Proteomes" id="UP001151760"/>
    </source>
</evidence>
<evidence type="ECO:0000313" key="1">
    <source>
        <dbReference type="EMBL" id="GJT01398.1"/>
    </source>
</evidence>
<organism evidence="1 2">
    <name type="scientific">Tanacetum coccineum</name>
    <dbReference type="NCBI Taxonomy" id="301880"/>
    <lineage>
        <taxon>Eukaryota</taxon>
        <taxon>Viridiplantae</taxon>
        <taxon>Streptophyta</taxon>
        <taxon>Embryophyta</taxon>
        <taxon>Tracheophyta</taxon>
        <taxon>Spermatophyta</taxon>
        <taxon>Magnoliopsida</taxon>
        <taxon>eudicotyledons</taxon>
        <taxon>Gunneridae</taxon>
        <taxon>Pentapetalae</taxon>
        <taxon>asterids</taxon>
        <taxon>campanulids</taxon>
        <taxon>Asterales</taxon>
        <taxon>Asteraceae</taxon>
        <taxon>Asteroideae</taxon>
        <taxon>Anthemideae</taxon>
        <taxon>Anthemidinae</taxon>
        <taxon>Tanacetum</taxon>
    </lineage>
</organism>
<gene>
    <name evidence="1" type="ORF">Tco_0822567</name>
</gene>
<reference evidence="1" key="2">
    <citation type="submission" date="2022-01" db="EMBL/GenBank/DDBJ databases">
        <authorList>
            <person name="Yamashiro T."/>
            <person name="Shiraishi A."/>
            <person name="Satake H."/>
            <person name="Nakayama K."/>
        </authorList>
    </citation>
    <scope>NUCLEOTIDE SEQUENCE</scope>
</reference>
<proteinExistence type="predicted"/>
<accession>A0ABQ5AJQ4</accession>
<dbReference type="Proteomes" id="UP001151760">
    <property type="component" value="Unassembled WGS sequence"/>
</dbReference>
<keyword evidence="2" id="KW-1185">Reference proteome</keyword>
<dbReference type="EMBL" id="BQNB010012267">
    <property type="protein sequence ID" value="GJT01398.1"/>
    <property type="molecule type" value="Genomic_DNA"/>
</dbReference>
<sequence length="284" mass="32215">MITDPPPTDSAAVPAPREKLDSEFSEEENKLEMADTQAEIILSQGLPRHIFNNLNQTSTAKEIWINIYTHLKAYEPHAKKTLQETGAVLQVKLDPRPILLSQVVSKSGFHPTTTSSGFFLLQKLMLRFIFQNVTELDTEKALDVDEGPNAAVAFMANLSSTSATNNPVNEVHSNDNQIFDNVDYQLNQEMHQEEHLDSDAERDDDNTILYGNIEESWFYNLSYMKKMNDKPGHIRPVKGFYEKLNALMFVPQQELSREQAYWLPANERASQTSNPKDLSSLPLS</sequence>
<reference evidence="1" key="1">
    <citation type="journal article" date="2022" name="Int. J. Mol. Sci.">
        <title>Draft Genome of Tanacetum Coccineum: Genomic Comparison of Closely Related Tanacetum-Family Plants.</title>
        <authorList>
            <person name="Yamashiro T."/>
            <person name="Shiraishi A."/>
            <person name="Nakayama K."/>
            <person name="Satake H."/>
        </authorList>
    </citation>
    <scope>NUCLEOTIDE SEQUENCE</scope>
</reference>